<proteinExistence type="predicted"/>
<keyword evidence="1" id="KW-0862">Zinc</keyword>
<evidence type="ECO:0000259" key="3">
    <source>
        <dbReference type="PROSITE" id="PS50089"/>
    </source>
</evidence>
<name>A0AAE0GBG1_9CHLO</name>
<dbReference type="InterPro" id="IPR001841">
    <property type="entry name" value="Znf_RING"/>
</dbReference>
<evidence type="ECO:0000313" key="4">
    <source>
        <dbReference type="EMBL" id="KAK3274341.1"/>
    </source>
</evidence>
<dbReference type="EMBL" id="LGRX02007783">
    <property type="protein sequence ID" value="KAK3274341.1"/>
    <property type="molecule type" value="Genomic_DNA"/>
</dbReference>
<dbReference type="InterPro" id="IPR013083">
    <property type="entry name" value="Znf_RING/FYVE/PHD"/>
</dbReference>
<dbReference type="PROSITE" id="PS50089">
    <property type="entry name" value="ZF_RING_2"/>
    <property type="match status" value="1"/>
</dbReference>
<comment type="caution">
    <text evidence="4">The sequence shown here is derived from an EMBL/GenBank/DDBJ whole genome shotgun (WGS) entry which is preliminary data.</text>
</comment>
<keyword evidence="1" id="KW-0479">Metal-binding</keyword>
<dbReference type="GO" id="GO:0008270">
    <property type="term" value="F:zinc ion binding"/>
    <property type="evidence" value="ECO:0007669"/>
    <property type="project" value="UniProtKB-KW"/>
</dbReference>
<gene>
    <name evidence="4" type="ORF">CYMTET_17472</name>
</gene>
<evidence type="ECO:0000313" key="5">
    <source>
        <dbReference type="Proteomes" id="UP001190700"/>
    </source>
</evidence>
<feature type="domain" description="RING-type" evidence="3">
    <location>
        <begin position="123"/>
        <end position="169"/>
    </location>
</feature>
<evidence type="ECO:0000256" key="1">
    <source>
        <dbReference type="PROSITE-ProRule" id="PRU00175"/>
    </source>
</evidence>
<keyword evidence="1" id="KW-0863">Zinc-finger</keyword>
<accession>A0AAE0GBG1</accession>
<dbReference type="Proteomes" id="UP001190700">
    <property type="component" value="Unassembled WGS sequence"/>
</dbReference>
<dbReference type="Pfam" id="PF13639">
    <property type="entry name" value="zf-RING_2"/>
    <property type="match status" value="1"/>
</dbReference>
<organism evidence="4 5">
    <name type="scientific">Cymbomonas tetramitiformis</name>
    <dbReference type="NCBI Taxonomy" id="36881"/>
    <lineage>
        <taxon>Eukaryota</taxon>
        <taxon>Viridiplantae</taxon>
        <taxon>Chlorophyta</taxon>
        <taxon>Pyramimonadophyceae</taxon>
        <taxon>Pyramimonadales</taxon>
        <taxon>Pyramimonadaceae</taxon>
        <taxon>Cymbomonas</taxon>
    </lineage>
</organism>
<dbReference type="AlphaFoldDB" id="A0AAE0GBG1"/>
<keyword evidence="5" id="KW-1185">Reference proteome</keyword>
<dbReference type="SUPFAM" id="SSF57850">
    <property type="entry name" value="RING/U-box"/>
    <property type="match status" value="1"/>
</dbReference>
<evidence type="ECO:0000256" key="2">
    <source>
        <dbReference type="SAM" id="MobiDB-lite"/>
    </source>
</evidence>
<dbReference type="Gene3D" id="3.30.40.10">
    <property type="entry name" value="Zinc/RING finger domain, C3HC4 (zinc finger)"/>
    <property type="match status" value="1"/>
</dbReference>
<reference evidence="4 5" key="1">
    <citation type="journal article" date="2015" name="Genome Biol. Evol.">
        <title>Comparative Genomics of a Bacterivorous Green Alga Reveals Evolutionary Causalities and Consequences of Phago-Mixotrophic Mode of Nutrition.</title>
        <authorList>
            <person name="Burns J.A."/>
            <person name="Paasch A."/>
            <person name="Narechania A."/>
            <person name="Kim E."/>
        </authorList>
    </citation>
    <scope>NUCLEOTIDE SEQUENCE [LARGE SCALE GENOMIC DNA]</scope>
    <source>
        <strain evidence="4 5">PLY_AMNH</strain>
    </source>
</reference>
<sequence>MNGFSDYSRVVDPDLSHLDPMAQGTLADLLELQHVTKACSMQKDRSQIMLGPMKRRDHQNSPVARSVHALHSYVSSCIDDTNKERQTWDPTVTPQRRPRTPQPPGLAVSGDRQSHANFKEHECAICGHEMNLGIDDIPLIQLSCSTSHVFHKKCIMSRLKQSSECPVCRKDVRQYLPSAWRRCPPADNDKVFLNRLRSSPSDIFKGRNAQLTDITWFDLGLAK</sequence>
<feature type="region of interest" description="Disordered" evidence="2">
    <location>
        <begin position="84"/>
        <end position="113"/>
    </location>
</feature>
<protein>
    <recommendedName>
        <fullName evidence="3">RING-type domain-containing protein</fullName>
    </recommendedName>
</protein>